<sequence>MKSNAFLVRLSSHLGALGNESGKVFPHKIDFDVRRVEQII</sequence>
<evidence type="ECO:0000313" key="1">
    <source>
        <dbReference type="EMBL" id="APG30482.1"/>
    </source>
</evidence>
<reference evidence="2" key="1">
    <citation type="submission" date="2012-06" db="EMBL/GenBank/DDBJ databases">
        <title>Genome analysis of multiple Granulibacter bethesdensis isolates demonstrates substantial genome diversity.</title>
        <authorList>
            <person name="Greenberg D.E."/>
            <person name="Porcella S.F."/>
            <person name="Zarember K."/>
            <person name="Zelazny A.M."/>
            <person name="Bruno D."/>
            <person name="Martens C."/>
            <person name="Barbian K.D."/>
            <person name="Jaske E."/>
            <person name="Holland S.M."/>
        </authorList>
    </citation>
    <scope>NUCLEOTIDE SEQUENCE [LARGE SCALE GENOMIC DNA]</scope>
    <source>
        <strain evidence="2">CGDNIH3</strain>
    </source>
</reference>
<accession>A0AAN1E679</accession>
<name>A0AAN1E679_9PROT</name>
<dbReference type="AlphaFoldDB" id="A0AAN1E679"/>
<evidence type="ECO:0000313" key="2">
    <source>
        <dbReference type="Proteomes" id="UP000019438"/>
    </source>
</evidence>
<dbReference type="KEGG" id="gbc:GbCGDNIH3_1632"/>
<protein>
    <submittedName>
        <fullName evidence="1">Uncharacterized protein</fullName>
    </submittedName>
</protein>
<dbReference type="Proteomes" id="UP000019438">
    <property type="component" value="Chromosome"/>
</dbReference>
<gene>
    <name evidence="1" type="ORF">GbCGDNIH3_1632</name>
</gene>
<proteinExistence type="predicted"/>
<dbReference type="EMBL" id="CP003181">
    <property type="protein sequence ID" value="APG30482.1"/>
    <property type="molecule type" value="Genomic_DNA"/>
</dbReference>
<organism evidence="1 2">
    <name type="scientific">Granulibacter bethesdensis</name>
    <dbReference type="NCBI Taxonomy" id="364410"/>
    <lineage>
        <taxon>Bacteria</taxon>
        <taxon>Pseudomonadati</taxon>
        <taxon>Pseudomonadota</taxon>
        <taxon>Alphaproteobacteria</taxon>
        <taxon>Acetobacterales</taxon>
        <taxon>Acetobacteraceae</taxon>
        <taxon>Granulibacter</taxon>
    </lineage>
</organism>